<dbReference type="SUPFAM" id="SSF48576">
    <property type="entry name" value="Terpenoid synthases"/>
    <property type="match status" value="1"/>
</dbReference>
<accession>A0A1G7ID83</accession>
<organism evidence="2 3">
    <name type="scientific">Terriglobus roseus</name>
    <dbReference type="NCBI Taxonomy" id="392734"/>
    <lineage>
        <taxon>Bacteria</taxon>
        <taxon>Pseudomonadati</taxon>
        <taxon>Acidobacteriota</taxon>
        <taxon>Terriglobia</taxon>
        <taxon>Terriglobales</taxon>
        <taxon>Acidobacteriaceae</taxon>
        <taxon>Terriglobus</taxon>
    </lineage>
</organism>
<protein>
    <submittedName>
        <fullName evidence="2">Farnesyl-diphosphate farnesyltransferase</fullName>
    </submittedName>
</protein>
<evidence type="ECO:0000313" key="2">
    <source>
        <dbReference type="EMBL" id="SDF10652.1"/>
    </source>
</evidence>
<reference evidence="2 3" key="1">
    <citation type="submission" date="2016-10" db="EMBL/GenBank/DDBJ databases">
        <authorList>
            <person name="de Groot N.N."/>
        </authorList>
    </citation>
    <scope>NUCLEOTIDE SEQUENCE [LARGE SCALE GENOMIC DNA]</scope>
    <source>
        <strain evidence="2 3">GAS232</strain>
    </source>
</reference>
<sequence>MQRTVQLEAAYAECCAIAKREAKNFYYGFLALPKHKREAMCAVYAFMRRADDISDDESFSLETRRIQMAGWLASWNGFRSASFHDESPVLPEDKRDHAVFLAVADVQQRFGVSDELLEQLIAGTTMDLKAEPPQGVVRLQLDGRTVDVYETMQALEGYCYLVASVVGLTTIRIFGYRDRVADEYAEKIGLAFQLTNILRDVKEDAERGRVYLPEDLLAKHQLTPQDVLTASASGTMRPELRALLAEVGARAEKYYAATEDLIPLLDRDSRPAMRVLTSIYHLLLKEIVAHNYDVLQQRVSVSTGRKLRVLAGGMVRALLARGGTA</sequence>
<dbReference type="RefSeq" id="WP_083344510.1">
    <property type="nucleotide sequence ID" value="NZ_LT629690.1"/>
</dbReference>
<dbReference type="GO" id="GO:0051996">
    <property type="term" value="F:squalene synthase [NAD(P)H] activity"/>
    <property type="evidence" value="ECO:0007669"/>
    <property type="project" value="InterPro"/>
</dbReference>
<keyword evidence="1 2" id="KW-0808">Transferase</keyword>
<dbReference type="InterPro" id="IPR033904">
    <property type="entry name" value="Trans_IPPS_HH"/>
</dbReference>
<dbReference type="GO" id="GO:0004311">
    <property type="term" value="F:geranylgeranyl diphosphate synthase activity"/>
    <property type="evidence" value="ECO:0007669"/>
    <property type="project" value="InterPro"/>
</dbReference>
<dbReference type="CDD" id="cd00683">
    <property type="entry name" value="Trans_IPPS_HH"/>
    <property type="match status" value="1"/>
</dbReference>
<dbReference type="SFLD" id="SFLDS00005">
    <property type="entry name" value="Isoprenoid_Synthase_Type_I"/>
    <property type="match status" value="1"/>
</dbReference>
<gene>
    <name evidence="2" type="ORF">SAMN05444167_1406</name>
</gene>
<evidence type="ECO:0000256" key="1">
    <source>
        <dbReference type="ARBA" id="ARBA00022679"/>
    </source>
</evidence>
<dbReference type="InterPro" id="IPR019845">
    <property type="entry name" value="Squalene/phytoene_synthase_CS"/>
</dbReference>
<dbReference type="EMBL" id="LT629690">
    <property type="protein sequence ID" value="SDF10652.1"/>
    <property type="molecule type" value="Genomic_DNA"/>
</dbReference>
<dbReference type="SFLD" id="SFLDG01018">
    <property type="entry name" value="Squalene/Phytoene_Synthase_Lik"/>
    <property type="match status" value="1"/>
</dbReference>
<dbReference type="PROSITE" id="PS01045">
    <property type="entry name" value="SQUALEN_PHYTOEN_SYN_2"/>
    <property type="match status" value="1"/>
</dbReference>
<dbReference type="InterPro" id="IPR002060">
    <property type="entry name" value="Squ/phyt_synthse"/>
</dbReference>
<dbReference type="Gene3D" id="1.10.600.10">
    <property type="entry name" value="Farnesyl Diphosphate Synthase"/>
    <property type="match status" value="1"/>
</dbReference>
<name>A0A1G7ID83_9BACT</name>
<dbReference type="InterPro" id="IPR044843">
    <property type="entry name" value="Trans_IPPS_bact-type"/>
</dbReference>
<dbReference type="GO" id="GO:0016117">
    <property type="term" value="P:carotenoid biosynthetic process"/>
    <property type="evidence" value="ECO:0007669"/>
    <property type="project" value="UniProtKB-ARBA"/>
</dbReference>
<keyword evidence="3" id="KW-1185">Reference proteome</keyword>
<dbReference type="AlphaFoldDB" id="A0A1G7ID83"/>
<proteinExistence type="predicted"/>
<dbReference type="InterPro" id="IPR008949">
    <property type="entry name" value="Isoprenoid_synthase_dom_sf"/>
</dbReference>
<dbReference type="Pfam" id="PF00494">
    <property type="entry name" value="SQS_PSY"/>
    <property type="match status" value="1"/>
</dbReference>
<dbReference type="PANTHER" id="PTHR31480">
    <property type="entry name" value="BIFUNCTIONAL LYCOPENE CYCLASE/PHYTOENE SYNTHASE"/>
    <property type="match status" value="1"/>
</dbReference>
<evidence type="ECO:0000313" key="3">
    <source>
        <dbReference type="Proteomes" id="UP000182427"/>
    </source>
</evidence>
<dbReference type="Proteomes" id="UP000182427">
    <property type="component" value="Chromosome I"/>
</dbReference>
<dbReference type="SFLD" id="SFLDG01212">
    <property type="entry name" value="Phytoene_synthase_like"/>
    <property type="match status" value="1"/>
</dbReference>
<dbReference type="OrthoDB" id="9787280at2"/>